<dbReference type="Gramene" id="KQJ99529">
    <property type="protein sequence ID" value="KQJ99529"/>
    <property type="gene ID" value="BRADI_3g43730v3"/>
</dbReference>
<name>A0A0Q3QCM4_BRADI</name>
<reference evidence="1 2" key="1">
    <citation type="journal article" date="2010" name="Nature">
        <title>Genome sequencing and analysis of the model grass Brachypodium distachyon.</title>
        <authorList>
            <consortium name="International Brachypodium Initiative"/>
        </authorList>
    </citation>
    <scope>NUCLEOTIDE SEQUENCE [LARGE SCALE GENOMIC DNA]</scope>
    <source>
        <strain evidence="1">Bd21</strain>
        <strain evidence="2">cv. Bd21</strain>
    </source>
</reference>
<protein>
    <submittedName>
        <fullName evidence="1 2">Uncharacterized protein</fullName>
    </submittedName>
</protein>
<dbReference type="GeneID" id="100844698"/>
<gene>
    <name evidence="2" type="primary">LOC100844698</name>
    <name evidence="1" type="ORF">BRADI_3g43730v3</name>
</gene>
<dbReference type="EnsemblPlants" id="KQJ99529">
    <property type="protein sequence ID" value="KQJ99529"/>
    <property type="gene ID" value="BRADI_3g43730v3"/>
</dbReference>
<dbReference type="ExpressionAtlas" id="A0A0Q3QCM4">
    <property type="expression patterns" value="baseline"/>
</dbReference>
<evidence type="ECO:0000313" key="3">
    <source>
        <dbReference type="Proteomes" id="UP000008810"/>
    </source>
</evidence>
<reference evidence="2" key="3">
    <citation type="submission" date="2018-08" db="UniProtKB">
        <authorList>
            <consortium name="EnsemblPlants"/>
        </authorList>
    </citation>
    <scope>IDENTIFICATION</scope>
    <source>
        <strain evidence="2">cv. Bd21</strain>
    </source>
</reference>
<dbReference type="EMBL" id="CM000882">
    <property type="protein sequence ID" value="KQJ99529.1"/>
    <property type="molecule type" value="Genomic_DNA"/>
</dbReference>
<dbReference type="KEGG" id="bdi:100844698"/>
<evidence type="ECO:0000313" key="1">
    <source>
        <dbReference type="EMBL" id="KQJ99529.1"/>
    </source>
</evidence>
<accession>A0A0Q3QCM4</accession>
<dbReference type="RefSeq" id="XP_003574987.1">
    <property type="nucleotide sequence ID" value="XM_003574939.4"/>
</dbReference>
<dbReference type="AlphaFoldDB" id="A0A0Q3QCM4"/>
<proteinExistence type="predicted"/>
<evidence type="ECO:0000313" key="2">
    <source>
        <dbReference type="EnsemblPlants" id="KQJ99529"/>
    </source>
</evidence>
<organism evidence="1">
    <name type="scientific">Brachypodium distachyon</name>
    <name type="common">Purple false brome</name>
    <name type="synonym">Trachynia distachya</name>
    <dbReference type="NCBI Taxonomy" id="15368"/>
    <lineage>
        <taxon>Eukaryota</taxon>
        <taxon>Viridiplantae</taxon>
        <taxon>Streptophyta</taxon>
        <taxon>Embryophyta</taxon>
        <taxon>Tracheophyta</taxon>
        <taxon>Spermatophyta</taxon>
        <taxon>Magnoliopsida</taxon>
        <taxon>Liliopsida</taxon>
        <taxon>Poales</taxon>
        <taxon>Poaceae</taxon>
        <taxon>BOP clade</taxon>
        <taxon>Pooideae</taxon>
        <taxon>Stipodae</taxon>
        <taxon>Brachypodieae</taxon>
        <taxon>Brachypodium</taxon>
    </lineage>
</organism>
<keyword evidence="3" id="KW-1185">Reference proteome</keyword>
<dbReference type="Proteomes" id="UP000008810">
    <property type="component" value="Chromosome 3"/>
</dbReference>
<reference evidence="1" key="2">
    <citation type="submission" date="2017-06" db="EMBL/GenBank/DDBJ databases">
        <title>WGS assembly of Brachypodium distachyon.</title>
        <authorList>
            <consortium name="The International Brachypodium Initiative"/>
            <person name="Lucas S."/>
            <person name="Harmon-Smith M."/>
            <person name="Lail K."/>
            <person name="Tice H."/>
            <person name="Grimwood J."/>
            <person name="Bruce D."/>
            <person name="Barry K."/>
            <person name="Shu S."/>
            <person name="Lindquist E."/>
            <person name="Wang M."/>
            <person name="Pitluck S."/>
            <person name="Vogel J.P."/>
            <person name="Garvin D.F."/>
            <person name="Mockler T.C."/>
            <person name="Schmutz J."/>
            <person name="Rokhsar D."/>
            <person name="Bevan M.W."/>
        </authorList>
    </citation>
    <scope>NUCLEOTIDE SEQUENCE</scope>
    <source>
        <strain evidence="1">Bd21</strain>
    </source>
</reference>
<sequence length="144" mass="14540">MAFVVLVMRLALCLVEAATLVLLRGLALVVVAVVDLVRLPGQAADAALEATKGALAAAGGFVARLAWDVAAAVVSAFLQLLWSMVASAASAVSELVEAARDGGEEAAKAATEAMEAAADAVAGMVLKMGASYMDALVHAFENLI</sequence>